<geneLocation type="plasmid" evidence="2 3">
    <name>Cy782201</name>
</geneLocation>
<keyword evidence="1" id="KW-1133">Transmembrane helix</keyword>
<dbReference type="EMBL" id="CP002199">
    <property type="protein sequence ID" value="ADN17926.1"/>
    <property type="molecule type" value="Genomic_DNA"/>
</dbReference>
<dbReference type="GO" id="GO:0016301">
    <property type="term" value="F:kinase activity"/>
    <property type="evidence" value="ECO:0007669"/>
    <property type="project" value="UniProtKB-KW"/>
</dbReference>
<gene>
    <name evidence="2" type="ordered locus">Cyan7822_6088</name>
</gene>
<keyword evidence="2" id="KW-0808">Transferase</keyword>
<keyword evidence="2" id="KW-0418">Kinase</keyword>
<feature type="transmembrane region" description="Helical" evidence="1">
    <location>
        <begin position="77"/>
        <end position="98"/>
    </location>
</feature>
<dbReference type="Proteomes" id="UP000008206">
    <property type="component" value="Plasmid Cy782201"/>
</dbReference>
<dbReference type="PANTHER" id="PTHR36109:SF2">
    <property type="entry name" value="MEMBRANE PROTEIN"/>
    <property type="match status" value="1"/>
</dbReference>
<evidence type="ECO:0000313" key="2">
    <source>
        <dbReference type="EMBL" id="ADN17926.1"/>
    </source>
</evidence>
<dbReference type="PANTHER" id="PTHR36109">
    <property type="entry name" value="MEMBRANE PROTEIN-RELATED"/>
    <property type="match status" value="1"/>
</dbReference>
<dbReference type="InterPro" id="IPR052948">
    <property type="entry name" value="Low_temp-induced_all0457"/>
</dbReference>
<proteinExistence type="predicted"/>
<evidence type="ECO:0000256" key="1">
    <source>
        <dbReference type="SAM" id="Phobius"/>
    </source>
</evidence>
<keyword evidence="3" id="KW-1185">Reference proteome</keyword>
<reference evidence="3" key="1">
    <citation type="journal article" date="2011" name="MBio">
        <title>Novel metabolic attributes of the genus Cyanothece, comprising a group of unicellular nitrogen-fixing Cyanobacteria.</title>
        <authorList>
            <person name="Bandyopadhyay A."/>
            <person name="Elvitigala T."/>
            <person name="Welsh E."/>
            <person name="Stockel J."/>
            <person name="Liberton M."/>
            <person name="Min H."/>
            <person name="Sherman L.A."/>
            <person name="Pakrasi H.B."/>
        </authorList>
    </citation>
    <scope>NUCLEOTIDE SEQUENCE [LARGE SCALE GENOMIC DNA]</scope>
    <source>
        <strain evidence="3">PCC 7822</strain>
        <plasmid evidence="3">Cy782201</plasmid>
    </source>
</reference>
<keyword evidence="1" id="KW-0472">Membrane</keyword>
<keyword evidence="2" id="KW-0614">Plasmid</keyword>
<dbReference type="HOGENOM" id="CLU_083853_2_1_3"/>
<evidence type="ECO:0000313" key="3">
    <source>
        <dbReference type="Proteomes" id="UP000008206"/>
    </source>
</evidence>
<dbReference type="KEGG" id="cyj:Cyan7822_6088"/>
<organism evidence="2 3">
    <name type="scientific">Gloeothece verrucosa (strain PCC 7822)</name>
    <name type="common">Cyanothece sp. (strain PCC 7822)</name>
    <dbReference type="NCBI Taxonomy" id="497965"/>
    <lineage>
        <taxon>Bacteria</taxon>
        <taxon>Bacillati</taxon>
        <taxon>Cyanobacteriota</taxon>
        <taxon>Cyanophyceae</taxon>
        <taxon>Oscillatoriophycideae</taxon>
        <taxon>Chroococcales</taxon>
        <taxon>Aphanothecaceae</taxon>
        <taxon>Gloeothece</taxon>
        <taxon>Gloeothece verrucosa</taxon>
    </lineage>
</organism>
<sequence>MNNTSNITNPSKLAIGIFSNSSMAKQAIQELKNIGFAENKIFLLTQDNNIRSAPKDDISVTQKIIGNKSNEGTKTGAIAGILVGTFTGILVGLGAIAIPGVGPILLASAEGTALVTTLAGSAIGTATGAVLGGLIGLGIPKKQAKIYEKHFKTESDSALVVVQGNRENIKRAESLMLSLGIQEWNVYNLPPTQNDLAQSEPIAVVLNLQEIL</sequence>
<name>E0ULU6_GLOV7</name>
<dbReference type="RefSeq" id="WP_013334676.1">
    <property type="nucleotide sequence ID" value="NC_014533.1"/>
</dbReference>
<protein>
    <submittedName>
        <fullName evidence="2">Signal transduction histidine kinase (STHK), LytS</fullName>
    </submittedName>
</protein>
<accession>E0ULU6</accession>
<keyword evidence="1" id="KW-0812">Transmembrane</keyword>
<feature type="transmembrane region" description="Helical" evidence="1">
    <location>
        <begin position="118"/>
        <end position="139"/>
    </location>
</feature>
<dbReference type="AlphaFoldDB" id="E0ULU6"/>